<dbReference type="EMBL" id="GGEC01066033">
    <property type="protein sequence ID" value="MBX46517.1"/>
    <property type="molecule type" value="Transcribed_RNA"/>
</dbReference>
<accession>A0A2P2NVI5</accession>
<sequence length="52" mass="5816">MLWLSFSLIASSLVSLFISLLHSALDPFIYLTHAVHSCTCINAETYLNFLVV</sequence>
<name>A0A2P2NVI5_RHIMU</name>
<protein>
    <submittedName>
        <fullName evidence="1">Uncharacterized protein</fullName>
    </submittedName>
</protein>
<reference evidence="1" key="1">
    <citation type="submission" date="2018-02" db="EMBL/GenBank/DDBJ databases">
        <title>Rhizophora mucronata_Transcriptome.</title>
        <authorList>
            <person name="Meera S.P."/>
            <person name="Sreeshan A."/>
            <person name="Augustine A."/>
        </authorList>
    </citation>
    <scope>NUCLEOTIDE SEQUENCE</scope>
    <source>
        <tissue evidence="1">Leaf</tissue>
    </source>
</reference>
<proteinExistence type="predicted"/>
<organism evidence="1">
    <name type="scientific">Rhizophora mucronata</name>
    <name type="common">Asiatic mangrove</name>
    <dbReference type="NCBI Taxonomy" id="61149"/>
    <lineage>
        <taxon>Eukaryota</taxon>
        <taxon>Viridiplantae</taxon>
        <taxon>Streptophyta</taxon>
        <taxon>Embryophyta</taxon>
        <taxon>Tracheophyta</taxon>
        <taxon>Spermatophyta</taxon>
        <taxon>Magnoliopsida</taxon>
        <taxon>eudicotyledons</taxon>
        <taxon>Gunneridae</taxon>
        <taxon>Pentapetalae</taxon>
        <taxon>rosids</taxon>
        <taxon>fabids</taxon>
        <taxon>Malpighiales</taxon>
        <taxon>Rhizophoraceae</taxon>
        <taxon>Rhizophora</taxon>
    </lineage>
</organism>
<evidence type="ECO:0000313" key="1">
    <source>
        <dbReference type="EMBL" id="MBX46517.1"/>
    </source>
</evidence>
<dbReference type="AlphaFoldDB" id="A0A2P2NVI5"/>